<dbReference type="GO" id="GO:0016757">
    <property type="term" value="F:glycosyltransferase activity"/>
    <property type="evidence" value="ECO:0007669"/>
    <property type="project" value="UniProtKB-KW"/>
</dbReference>
<protein>
    <submittedName>
        <fullName evidence="5">Glycosyl transferase family 2</fullName>
    </submittedName>
</protein>
<comment type="similarity">
    <text evidence="1">Belongs to the glycosyltransferase 2 family.</text>
</comment>
<evidence type="ECO:0000256" key="2">
    <source>
        <dbReference type="ARBA" id="ARBA00022676"/>
    </source>
</evidence>
<reference evidence="5 6" key="1">
    <citation type="journal article" date="2011" name="J. Bacteriol.">
        <title>Genome sequence of 'Pedosphaera parvula' Ellin514, an aerobic Verrucomicrobial isolate from pasture soil.</title>
        <authorList>
            <person name="Kant R."/>
            <person name="van Passel M.W."/>
            <person name="Sangwan P."/>
            <person name="Palva A."/>
            <person name="Lucas S."/>
            <person name="Copeland A."/>
            <person name="Lapidus A."/>
            <person name="Glavina Del Rio T."/>
            <person name="Dalin E."/>
            <person name="Tice H."/>
            <person name="Bruce D."/>
            <person name="Goodwin L."/>
            <person name="Pitluck S."/>
            <person name="Chertkov O."/>
            <person name="Larimer F.W."/>
            <person name="Land M.L."/>
            <person name="Hauser L."/>
            <person name="Brettin T.S."/>
            <person name="Detter J.C."/>
            <person name="Han S."/>
            <person name="de Vos W.M."/>
            <person name="Janssen P.H."/>
            <person name="Smidt H."/>
        </authorList>
    </citation>
    <scope>NUCLEOTIDE SEQUENCE [LARGE SCALE GENOMIC DNA]</scope>
    <source>
        <strain evidence="5 6">Ellin514</strain>
    </source>
</reference>
<evidence type="ECO:0000256" key="3">
    <source>
        <dbReference type="ARBA" id="ARBA00022679"/>
    </source>
</evidence>
<sequence>MQRLTTVIPVYNGERYLAETLQSVATQSRRPDRLVVLDNCSTDGTRKVVERFNGMPCEWRQNEKNLGLFGNCNRALEFAAETDFLHILHADDVLIPTFYETLLKSGSDMPGRALIYSGCDFIDENSLAIAASRADLPEQQARQIAVRTFLIGRSELRPFYFPTVVLKTNRQPSPCQFRMDMPQLADLVFWADWASHCERIIETQARLCHYRIHQNNDTSRNVSSLQAWVLDEWKAMQLIKPLLGEKGLPRWIRQQKLKCILAARAHVKIKLVQGNSPEFARQIHESVRATTGLAPWSLGKLAVGLRDFLLYNRKK</sequence>
<dbReference type="PANTHER" id="PTHR43685:SF5">
    <property type="entry name" value="GLYCOSYLTRANSFERASE EPSE-RELATED"/>
    <property type="match status" value="1"/>
</dbReference>
<dbReference type="PANTHER" id="PTHR43685">
    <property type="entry name" value="GLYCOSYLTRANSFERASE"/>
    <property type="match status" value="1"/>
</dbReference>
<keyword evidence="3 5" id="KW-0808">Transferase</keyword>
<accession>B9XIP9</accession>
<evidence type="ECO:0000259" key="4">
    <source>
        <dbReference type="Pfam" id="PF00535"/>
    </source>
</evidence>
<dbReference type="Pfam" id="PF00535">
    <property type="entry name" value="Glycos_transf_2"/>
    <property type="match status" value="1"/>
</dbReference>
<dbReference type="OrthoDB" id="174925at2"/>
<dbReference type="InterPro" id="IPR029044">
    <property type="entry name" value="Nucleotide-diphossugar_trans"/>
</dbReference>
<dbReference type="CDD" id="cd00761">
    <property type="entry name" value="Glyco_tranf_GTA_type"/>
    <property type="match status" value="1"/>
</dbReference>
<feature type="domain" description="Glycosyltransferase 2-like" evidence="4">
    <location>
        <begin position="7"/>
        <end position="104"/>
    </location>
</feature>
<gene>
    <name evidence="5" type="ORF">Cflav_PD3008</name>
</gene>
<dbReference type="SUPFAM" id="SSF53448">
    <property type="entry name" value="Nucleotide-diphospho-sugar transferases"/>
    <property type="match status" value="1"/>
</dbReference>
<dbReference type="AlphaFoldDB" id="B9XIP9"/>
<evidence type="ECO:0000256" key="1">
    <source>
        <dbReference type="ARBA" id="ARBA00006739"/>
    </source>
</evidence>
<keyword evidence="2" id="KW-0328">Glycosyltransferase</keyword>
<dbReference type="Gene3D" id="3.90.550.10">
    <property type="entry name" value="Spore Coat Polysaccharide Biosynthesis Protein SpsA, Chain A"/>
    <property type="match status" value="1"/>
</dbReference>
<dbReference type="STRING" id="320771.Cflav_PD3008"/>
<name>B9XIP9_PEDPL</name>
<dbReference type="InterPro" id="IPR050834">
    <property type="entry name" value="Glycosyltransf_2"/>
</dbReference>
<dbReference type="InterPro" id="IPR001173">
    <property type="entry name" value="Glyco_trans_2-like"/>
</dbReference>
<keyword evidence="6" id="KW-1185">Reference proteome</keyword>
<evidence type="ECO:0000313" key="6">
    <source>
        <dbReference type="Proteomes" id="UP000003688"/>
    </source>
</evidence>
<dbReference type="RefSeq" id="WP_007415692.1">
    <property type="nucleotide sequence ID" value="NZ_ABOX02000018.1"/>
</dbReference>
<comment type="caution">
    <text evidence="5">The sequence shown here is derived from an EMBL/GenBank/DDBJ whole genome shotgun (WGS) entry which is preliminary data.</text>
</comment>
<dbReference type="Proteomes" id="UP000003688">
    <property type="component" value="Unassembled WGS sequence"/>
</dbReference>
<dbReference type="EMBL" id="ABOX02000018">
    <property type="protein sequence ID" value="EEF60312.1"/>
    <property type="molecule type" value="Genomic_DNA"/>
</dbReference>
<organism evidence="5 6">
    <name type="scientific">Pedosphaera parvula (strain Ellin514)</name>
    <dbReference type="NCBI Taxonomy" id="320771"/>
    <lineage>
        <taxon>Bacteria</taxon>
        <taxon>Pseudomonadati</taxon>
        <taxon>Verrucomicrobiota</taxon>
        <taxon>Pedosphaerae</taxon>
        <taxon>Pedosphaerales</taxon>
        <taxon>Pedosphaeraceae</taxon>
        <taxon>Pedosphaera</taxon>
    </lineage>
</organism>
<evidence type="ECO:0000313" key="5">
    <source>
        <dbReference type="EMBL" id="EEF60312.1"/>
    </source>
</evidence>
<proteinExistence type="inferred from homology"/>